<feature type="non-terminal residue" evidence="2">
    <location>
        <position position="53"/>
    </location>
</feature>
<accession>X1QZC4</accession>
<gene>
    <name evidence="2" type="ORF">S12H4_25388</name>
</gene>
<dbReference type="InterPro" id="IPR041657">
    <property type="entry name" value="HTH_17"/>
</dbReference>
<evidence type="ECO:0000313" key="2">
    <source>
        <dbReference type="EMBL" id="GAI73912.1"/>
    </source>
</evidence>
<dbReference type="Pfam" id="PF12728">
    <property type="entry name" value="HTH_17"/>
    <property type="match status" value="1"/>
</dbReference>
<comment type="caution">
    <text evidence="2">The sequence shown here is derived from an EMBL/GenBank/DDBJ whole genome shotgun (WGS) entry which is preliminary data.</text>
</comment>
<organism evidence="2">
    <name type="scientific">marine sediment metagenome</name>
    <dbReference type="NCBI Taxonomy" id="412755"/>
    <lineage>
        <taxon>unclassified sequences</taxon>
        <taxon>metagenomes</taxon>
        <taxon>ecological metagenomes</taxon>
    </lineage>
</organism>
<evidence type="ECO:0000259" key="1">
    <source>
        <dbReference type="Pfam" id="PF12728"/>
    </source>
</evidence>
<dbReference type="AlphaFoldDB" id="X1QZC4"/>
<dbReference type="EMBL" id="BARW01014212">
    <property type="protein sequence ID" value="GAI73912.1"/>
    <property type="molecule type" value="Genomic_DNA"/>
</dbReference>
<reference evidence="2" key="1">
    <citation type="journal article" date="2014" name="Front. Microbiol.">
        <title>High frequency of phylogenetically diverse reductive dehalogenase-homologous genes in deep subseafloor sedimentary metagenomes.</title>
        <authorList>
            <person name="Kawai M."/>
            <person name="Futagami T."/>
            <person name="Toyoda A."/>
            <person name="Takaki Y."/>
            <person name="Nishi S."/>
            <person name="Hori S."/>
            <person name="Arai W."/>
            <person name="Tsubouchi T."/>
            <person name="Morono Y."/>
            <person name="Uchiyama I."/>
            <person name="Ito T."/>
            <person name="Fujiyama A."/>
            <person name="Inagaki F."/>
            <person name="Takami H."/>
        </authorList>
    </citation>
    <scope>NUCLEOTIDE SEQUENCE</scope>
    <source>
        <strain evidence="2">Expedition CK06-06</strain>
    </source>
</reference>
<proteinExistence type="predicted"/>
<sequence length="53" mass="6223">MPIKIDREVYFSVEELVAILPLTALTIRDYLRRGKLKGKKVGKLWHVSKRDLK</sequence>
<name>X1QZC4_9ZZZZ</name>
<protein>
    <recommendedName>
        <fullName evidence="1">Helix-turn-helix domain-containing protein</fullName>
    </recommendedName>
</protein>
<feature type="domain" description="Helix-turn-helix" evidence="1">
    <location>
        <begin position="10"/>
        <end position="52"/>
    </location>
</feature>